<dbReference type="EMBL" id="MG592729">
    <property type="protein sequence ID" value="AWH62624.1"/>
    <property type="molecule type" value="Genomic_DNA"/>
</dbReference>
<dbReference type="RefSeq" id="YP_009490456.1">
    <property type="nucleotide sequence ID" value="NC_037892.1"/>
</dbReference>
<keyword evidence="1" id="KW-0687">Ribonucleoprotein</keyword>
<evidence type="ECO:0000313" key="1">
    <source>
        <dbReference type="EMBL" id="AWH62624.1"/>
    </source>
</evidence>
<protein>
    <submittedName>
        <fullName evidence="1">Ribosomal protein L20</fullName>
    </submittedName>
</protein>
<keyword evidence="1" id="KW-0496">Mitochondrion</keyword>
<organism evidence="1">
    <name type="scientific">Gracilaria textorii</name>
    <dbReference type="NCBI Taxonomy" id="172949"/>
    <lineage>
        <taxon>Eukaryota</taxon>
        <taxon>Rhodophyta</taxon>
        <taxon>Florideophyceae</taxon>
        <taxon>Rhodymeniophycidae</taxon>
        <taxon>Gracilariales</taxon>
        <taxon>Gracilariaceae</taxon>
        <taxon>Gracilaria</taxon>
    </lineage>
</organism>
<dbReference type="GO" id="GO:0005840">
    <property type="term" value="C:ribosome"/>
    <property type="evidence" value="ECO:0007669"/>
    <property type="project" value="UniProtKB-KW"/>
</dbReference>
<dbReference type="InterPro" id="IPR035566">
    <property type="entry name" value="Ribosomal_protein_bL20_C"/>
</dbReference>
<dbReference type="SUPFAM" id="SSF74731">
    <property type="entry name" value="Ribosomal protein L20"/>
    <property type="match status" value="1"/>
</dbReference>
<dbReference type="GeneID" id="36948984"/>
<keyword evidence="1" id="KW-0689">Ribosomal protein</keyword>
<proteinExistence type="predicted"/>
<accession>A0A2S1PUW6</accession>
<gene>
    <name evidence="1" type="primary">rpl20</name>
    <name evidence="1" type="ORF">GrtexCDS022</name>
</gene>
<sequence>MRKEFLQTKSRVNKKRIFRKKNINHIKLLAIKYNLFCFFISTESITLNKKILSELVFTESGGIFSLMQWTFRFYSIAQWDS</sequence>
<dbReference type="AlphaFoldDB" id="A0A2S1PUW6"/>
<reference evidence="1" key="1">
    <citation type="submission" date="2017-11" db="EMBL/GenBank/DDBJ databases">
        <title>Complete Sequences of the Mitochondrial DNA of the Gracilaria textorii.</title>
        <authorList>
            <person name="Liu T."/>
            <person name="Cui L."/>
            <person name="Li Y."/>
        </authorList>
    </citation>
    <scope>NUCLEOTIDE SEQUENCE</scope>
</reference>
<name>A0A2S1PUW6_9FLOR</name>
<geneLocation type="mitochondrion" evidence="1"/>